<dbReference type="RefSeq" id="WP_209512466.1">
    <property type="nucleotide sequence ID" value="NZ_JAGGKS010000008.1"/>
</dbReference>
<sequence>MKLNKKVNIFKATAAFLIILAAVFYYYEEIKVPEANIETIEVIVATSNIKENTVIKKNMLSIEKRYAEDVLKTGNIARTYDEVVGKRTIVPLYKNEMINNNRIIENKKYMNNKDQTQIAISLNEVDKALELHQGDYIDIWLEPVSQSQDNQEVIEPHKLIEKIQIVSIHDSNYNNIEKEKKTVSEDSIITSDTVHVSAYITIEFSDEALKEIYSVDKNLYTLRVTRYGEEKFYSIVGRIIEGVE</sequence>
<dbReference type="CDD" id="cd11614">
    <property type="entry name" value="SAF_CpaB_FlgA_like"/>
    <property type="match status" value="1"/>
</dbReference>
<dbReference type="Proteomes" id="UP001519342">
    <property type="component" value="Unassembled WGS sequence"/>
</dbReference>
<dbReference type="Gene3D" id="3.90.1210.10">
    <property type="entry name" value="Antifreeze-like/N-acetylneuraminic acid synthase C-terminal domain"/>
    <property type="match status" value="1"/>
</dbReference>
<evidence type="ECO:0000313" key="4">
    <source>
        <dbReference type="Proteomes" id="UP001519342"/>
    </source>
</evidence>
<keyword evidence="1" id="KW-0812">Transmembrane</keyword>
<dbReference type="Pfam" id="PF08666">
    <property type="entry name" value="SAF"/>
    <property type="match status" value="1"/>
</dbReference>
<keyword evidence="1" id="KW-1133">Transmembrane helix</keyword>
<feature type="transmembrane region" description="Helical" evidence="1">
    <location>
        <begin position="7"/>
        <end position="27"/>
    </location>
</feature>
<accession>A0ABS4GGB5</accession>
<evidence type="ECO:0000313" key="3">
    <source>
        <dbReference type="EMBL" id="MBP1926737.1"/>
    </source>
</evidence>
<protein>
    <submittedName>
        <fullName evidence="3">Flp pilus assembly protein CpaB</fullName>
    </submittedName>
</protein>
<comment type="caution">
    <text evidence="3">The sequence shown here is derived from an EMBL/GenBank/DDBJ whole genome shotgun (WGS) entry which is preliminary data.</text>
</comment>
<dbReference type="SMART" id="SM00858">
    <property type="entry name" value="SAF"/>
    <property type="match status" value="1"/>
</dbReference>
<name>A0ABS4GGB5_9FIRM</name>
<dbReference type="SUPFAM" id="SSF51269">
    <property type="entry name" value="AFP III-like domain"/>
    <property type="match status" value="1"/>
</dbReference>
<dbReference type="EMBL" id="JAGGKS010000008">
    <property type="protein sequence ID" value="MBP1926737.1"/>
    <property type="molecule type" value="Genomic_DNA"/>
</dbReference>
<dbReference type="InterPro" id="IPR036732">
    <property type="entry name" value="AFP_Neu5c_C_sf"/>
</dbReference>
<feature type="domain" description="SAF" evidence="2">
    <location>
        <begin position="40"/>
        <end position="104"/>
    </location>
</feature>
<proteinExistence type="predicted"/>
<dbReference type="InterPro" id="IPR013974">
    <property type="entry name" value="SAF"/>
</dbReference>
<reference evidence="3 4" key="1">
    <citation type="submission" date="2021-03" db="EMBL/GenBank/DDBJ databases">
        <title>Genomic Encyclopedia of Type Strains, Phase IV (KMG-IV): sequencing the most valuable type-strain genomes for metagenomic binning, comparative biology and taxonomic classification.</title>
        <authorList>
            <person name="Goeker M."/>
        </authorList>
    </citation>
    <scope>NUCLEOTIDE SEQUENCE [LARGE SCALE GENOMIC DNA]</scope>
    <source>
        <strain evidence="3 4">DSM 24004</strain>
    </source>
</reference>
<evidence type="ECO:0000259" key="2">
    <source>
        <dbReference type="SMART" id="SM00858"/>
    </source>
</evidence>
<gene>
    <name evidence="3" type="ORF">J2Z76_002607</name>
</gene>
<keyword evidence="1" id="KW-0472">Membrane</keyword>
<organism evidence="3 4">
    <name type="scientific">Sedimentibacter acidaminivorans</name>
    <dbReference type="NCBI Taxonomy" id="913099"/>
    <lineage>
        <taxon>Bacteria</taxon>
        <taxon>Bacillati</taxon>
        <taxon>Bacillota</taxon>
        <taxon>Tissierellia</taxon>
        <taxon>Sedimentibacter</taxon>
    </lineage>
</organism>
<keyword evidence="4" id="KW-1185">Reference proteome</keyword>
<evidence type="ECO:0000256" key="1">
    <source>
        <dbReference type="SAM" id="Phobius"/>
    </source>
</evidence>